<dbReference type="EMBL" id="CASHSV030000615">
    <property type="protein sequence ID" value="CAJ2669837.1"/>
    <property type="molecule type" value="Genomic_DNA"/>
</dbReference>
<dbReference type="Proteomes" id="UP001177021">
    <property type="component" value="Unassembled WGS sequence"/>
</dbReference>
<evidence type="ECO:0000313" key="1">
    <source>
        <dbReference type="EMBL" id="CAJ2669837.1"/>
    </source>
</evidence>
<keyword evidence="2" id="KW-1185">Reference proteome</keyword>
<accession>A0ACB0LN27</accession>
<evidence type="ECO:0000313" key="2">
    <source>
        <dbReference type="Proteomes" id="UP001177021"/>
    </source>
</evidence>
<reference evidence="1" key="1">
    <citation type="submission" date="2023-10" db="EMBL/GenBank/DDBJ databases">
        <authorList>
            <person name="Rodriguez Cubillos JULIANA M."/>
            <person name="De Vega J."/>
        </authorList>
    </citation>
    <scope>NUCLEOTIDE SEQUENCE</scope>
</reference>
<gene>
    <name evidence="1" type="ORF">MILVUS5_LOCUS33973</name>
</gene>
<protein>
    <submittedName>
        <fullName evidence="1">Uncharacterized protein</fullName>
    </submittedName>
</protein>
<comment type="caution">
    <text evidence="1">The sequence shown here is derived from an EMBL/GenBank/DDBJ whole genome shotgun (WGS) entry which is preliminary data.</text>
</comment>
<organism evidence="1 2">
    <name type="scientific">Trifolium pratense</name>
    <name type="common">Red clover</name>
    <dbReference type="NCBI Taxonomy" id="57577"/>
    <lineage>
        <taxon>Eukaryota</taxon>
        <taxon>Viridiplantae</taxon>
        <taxon>Streptophyta</taxon>
        <taxon>Embryophyta</taxon>
        <taxon>Tracheophyta</taxon>
        <taxon>Spermatophyta</taxon>
        <taxon>Magnoliopsida</taxon>
        <taxon>eudicotyledons</taxon>
        <taxon>Gunneridae</taxon>
        <taxon>Pentapetalae</taxon>
        <taxon>rosids</taxon>
        <taxon>fabids</taxon>
        <taxon>Fabales</taxon>
        <taxon>Fabaceae</taxon>
        <taxon>Papilionoideae</taxon>
        <taxon>50 kb inversion clade</taxon>
        <taxon>NPAAA clade</taxon>
        <taxon>Hologalegina</taxon>
        <taxon>IRL clade</taxon>
        <taxon>Trifolieae</taxon>
        <taxon>Trifolium</taxon>
    </lineage>
</organism>
<proteinExistence type="predicted"/>
<name>A0ACB0LN27_TRIPR</name>
<sequence>MYYLHLIFFHFIPTFPIISPLNLYMQQQEAFMEEYNFPTIDKQHLGNKNDTKFPEYVWIVGEFVKIDFAETVNYSFC</sequence>